<keyword evidence="8" id="KW-0812">Transmembrane</keyword>
<comment type="cofactor">
    <cofactor evidence="1 7">
        <name>heme</name>
        <dbReference type="ChEBI" id="CHEBI:30413"/>
    </cofactor>
</comment>
<dbReference type="PANTHER" id="PTHR24305:SF232">
    <property type="entry name" value="P450, PUTATIVE (EUROFUNG)-RELATED"/>
    <property type="match status" value="1"/>
</dbReference>
<dbReference type="InterPro" id="IPR001128">
    <property type="entry name" value="Cyt_P450"/>
</dbReference>
<gene>
    <name evidence="9" type="ORF">QBC40DRAFT_270008</name>
</gene>
<feature type="transmembrane region" description="Helical" evidence="8">
    <location>
        <begin position="16"/>
        <end position="34"/>
    </location>
</feature>
<keyword evidence="8" id="KW-1133">Transmembrane helix</keyword>
<name>A0AAN7AR33_9PEZI</name>
<comment type="similarity">
    <text evidence="2">Belongs to the cytochrome P450 family.</text>
</comment>
<evidence type="ECO:0000256" key="7">
    <source>
        <dbReference type="PIRSR" id="PIRSR602403-1"/>
    </source>
</evidence>
<dbReference type="EMBL" id="MU864053">
    <property type="protein sequence ID" value="KAK4194560.1"/>
    <property type="molecule type" value="Genomic_DNA"/>
</dbReference>
<organism evidence="9 10">
    <name type="scientific">Triangularia verruculosa</name>
    <dbReference type="NCBI Taxonomy" id="2587418"/>
    <lineage>
        <taxon>Eukaryota</taxon>
        <taxon>Fungi</taxon>
        <taxon>Dikarya</taxon>
        <taxon>Ascomycota</taxon>
        <taxon>Pezizomycotina</taxon>
        <taxon>Sordariomycetes</taxon>
        <taxon>Sordariomycetidae</taxon>
        <taxon>Sordariales</taxon>
        <taxon>Podosporaceae</taxon>
        <taxon>Triangularia</taxon>
    </lineage>
</organism>
<evidence type="ECO:0000256" key="1">
    <source>
        <dbReference type="ARBA" id="ARBA00001971"/>
    </source>
</evidence>
<feature type="binding site" description="axial binding residue" evidence="7">
    <location>
        <position position="526"/>
    </location>
    <ligand>
        <name>heme</name>
        <dbReference type="ChEBI" id="CHEBI:30413"/>
    </ligand>
    <ligandPart>
        <name>Fe</name>
        <dbReference type="ChEBI" id="CHEBI:18248"/>
    </ligandPart>
</feature>
<dbReference type="AlphaFoldDB" id="A0AAN7AR33"/>
<dbReference type="Pfam" id="PF00067">
    <property type="entry name" value="p450"/>
    <property type="match status" value="2"/>
</dbReference>
<keyword evidence="3 7" id="KW-0349">Heme</keyword>
<dbReference type="Gene3D" id="1.10.630.10">
    <property type="entry name" value="Cytochrome P450"/>
    <property type="match status" value="1"/>
</dbReference>
<reference evidence="9" key="2">
    <citation type="submission" date="2023-05" db="EMBL/GenBank/DDBJ databases">
        <authorList>
            <consortium name="Lawrence Berkeley National Laboratory"/>
            <person name="Steindorff A."/>
            <person name="Hensen N."/>
            <person name="Bonometti L."/>
            <person name="Westerberg I."/>
            <person name="Brannstrom I.O."/>
            <person name="Guillou S."/>
            <person name="Cros-Aarteil S."/>
            <person name="Calhoun S."/>
            <person name="Haridas S."/>
            <person name="Kuo A."/>
            <person name="Mondo S."/>
            <person name="Pangilinan J."/>
            <person name="Riley R."/>
            <person name="Labutti K."/>
            <person name="Andreopoulos B."/>
            <person name="Lipzen A."/>
            <person name="Chen C."/>
            <person name="Yanf M."/>
            <person name="Daum C."/>
            <person name="Ng V."/>
            <person name="Clum A."/>
            <person name="Ohm R."/>
            <person name="Martin F."/>
            <person name="Silar P."/>
            <person name="Natvig D."/>
            <person name="Lalanne C."/>
            <person name="Gautier V."/>
            <person name="Ament-Velasquez S.L."/>
            <person name="Kruys A."/>
            <person name="Hutchinson M.I."/>
            <person name="Powell A.J."/>
            <person name="Barry K."/>
            <person name="Miller A.N."/>
            <person name="Grigoriev I.V."/>
            <person name="Debuchy R."/>
            <person name="Gladieux P."/>
            <person name="Thoren M.H."/>
            <person name="Johannesson H."/>
        </authorList>
    </citation>
    <scope>NUCLEOTIDE SEQUENCE</scope>
    <source>
        <strain evidence="9">CBS 315.58</strain>
    </source>
</reference>
<dbReference type="PANTHER" id="PTHR24305">
    <property type="entry name" value="CYTOCHROME P450"/>
    <property type="match status" value="1"/>
</dbReference>
<evidence type="ECO:0000313" key="9">
    <source>
        <dbReference type="EMBL" id="KAK4194560.1"/>
    </source>
</evidence>
<sequence>MECLTDLFDAGAQPRWLVALFALSIIFVLYHYLLPKPIPGIAYNTEAARSIFGDVPAMLAEVSQTGEFRVWCAKQVRKMNSPICQIFIKPFSQPWVLLSDFRESRDILTRRHKEFDKSSFLSDGMACMGEFHGIYMTDQNFKANRQLIQDLMTNTFLNGHVGPAVYNKGLELMGLLEIKMHLAKGRPFSVKKDFEYTSLDCMLEFAFGKNWLDTAVGQQLKVMGNLAQQDVTLPDSLDDPVEFPLGEIVDFLKSVYEAPEIVEKTINAIMPKLQTWWWSKQAWYKKIFEDKEKAMKDQVAIGIRNFTNGTVQSGLEHMLMREAARAEKDGREPDFESQVIRDELFGAIIGGHHTTSGAMMWLTKYLTDHPSIQVKLRSVLHSTLSTAYQGKRLFTFEEIRHAKLPYLDAIVEEMLRINAVPVTREAVVDTTVLGCPIKKGTQVFLISNGPGFLSPSFPVDEAKRSDTCRVSKRANDYWDENQDLAKFDPDRWLVRKTDGTGVTSDDVDFDGAAGPQLVFGLGPRTCWGKRLALMEMKVIIAMLVWTFRLEKAPVELSGYGGLEGIARVPKKCYVRLVKL</sequence>
<accession>A0AAN7AR33</accession>
<comment type="caution">
    <text evidence="9">The sequence shown here is derived from an EMBL/GenBank/DDBJ whole genome shotgun (WGS) entry which is preliminary data.</text>
</comment>
<keyword evidence="6" id="KW-0503">Monooxygenase</keyword>
<dbReference type="PRINTS" id="PR00465">
    <property type="entry name" value="EP450IV"/>
</dbReference>
<dbReference type="GO" id="GO:0005506">
    <property type="term" value="F:iron ion binding"/>
    <property type="evidence" value="ECO:0007669"/>
    <property type="project" value="InterPro"/>
</dbReference>
<keyword evidence="10" id="KW-1185">Reference proteome</keyword>
<dbReference type="PRINTS" id="PR00385">
    <property type="entry name" value="P450"/>
</dbReference>
<dbReference type="GO" id="GO:0016705">
    <property type="term" value="F:oxidoreductase activity, acting on paired donors, with incorporation or reduction of molecular oxygen"/>
    <property type="evidence" value="ECO:0007669"/>
    <property type="project" value="InterPro"/>
</dbReference>
<evidence type="ECO:0000256" key="2">
    <source>
        <dbReference type="ARBA" id="ARBA00010617"/>
    </source>
</evidence>
<evidence type="ECO:0000313" key="10">
    <source>
        <dbReference type="Proteomes" id="UP001303160"/>
    </source>
</evidence>
<dbReference type="Proteomes" id="UP001303160">
    <property type="component" value="Unassembled WGS sequence"/>
</dbReference>
<keyword evidence="6" id="KW-0560">Oxidoreductase</keyword>
<dbReference type="InterPro" id="IPR036396">
    <property type="entry name" value="Cyt_P450_sf"/>
</dbReference>
<keyword evidence="5 7" id="KW-0408">Iron</keyword>
<protein>
    <submittedName>
        <fullName evidence="9">Cytochrome P450 E-class, group IV</fullName>
    </submittedName>
</protein>
<dbReference type="GO" id="GO:0004497">
    <property type="term" value="F:monooxygenase activity"/>
    <property type="evidence" value="ECO:0007669"/>
    <property type="project" value="UniProtKB-KW"/>
</dbReference>
<evidence type="ECO:0000256" key="3">
    <source>
        <dbReference type="ARBA" id="ARBA00022617"/>
    </source>
</evidence>
<dbReference type="InterPro" id="IPR050121">
    <property type="entry name" value="Cytochrome_P450_monoxygenase"/>
</dbReference>
<evidence type="ECO:0000256" key="6">
    <source>
        <dbReference type="ARBA" id="ARBA00023033"/>
    </source>
</evidence>
<evidence type="ECO:0000256" key="4">
    <source>
        <dbReference type="ARBA" id="ARBA00022723"/>
    </source>
</evidence>
<dbReference type="GO" id="GO:0020037">
    <property type="term" value="F:heme binding"/>
    <property type="evidence" value="ECO:0007669"/>
    <property type="project" value="InterPro"/>
</dbReference>
<evidence type="ECO:0000256" key="5">
    <source>
        <dbReference type="ARBA" id="ARBA00023004"/>
    </source>
</evidence>
<keyword evidence="4 7" id="KW-0479">Metal-binding</keyword>
<evidence type="ECO:0000256" key="8">
    <source>
        <dbReference type="SAM" id="Phobius"/>
    </source>
</evidence>
<dbReference type="InterPro" id="IPR002403">
    <property type="entry name" value="Cyt_P450_E_grp-IV"/>
</dbReference>
<dbReference type="SUPFAM" id="SSF48264">
    <property type="entry name" value="Cytochrome P450"/>
    <property type="match status" value="1"/>
</dbReference>
<reference evidence="9" key="1">
    <citation type="journal article" date="2023" name="Mol. Phylogenet. Evol.">
        <title>Genome-scale phylogeny and comparative genomics of the fungal order Sordariales.</title>
        <authorList>
            <person name="Hensen N."/>
            <person name="Bonometti L."/>
            <person name="Westerberg I."/>
            <person name="Brannstrom I.O."/>
            <person name="Guillou S."/>
            <person name="Cros-Aarteil S."/>
            <person name="Calhoun S."/>
            <person name="Haridas S."/>
            <person name="Kuo A."/>
            <person name="Mondo S."/>
            <person name="Pangilinan J."/>
            <person name="Riley R."/>
            <person name="LaButti K."/>
            <person name="Andreopoulos B."/>
            <person name="Lipzen A."/>
            <person name="Chen C."/>
            <person name="Yan M."/>
            <person name="Daum C."/>
            <person name="Ng V."/>
            <person name="Clum A."/>
            <person name="Steindorff A."/>
            <person name="Ohm R.A."/>
            <person name="Martin F."/>
            <person name="Silar P."/>
            <person name="Natvig D.O."/>
            <person name="Lalanne C."/>
            <person name="Gautier V."/>
            <person name="Ament-Velasquez S.L."/>
            <person name="Kruys A."/>
            <person name="Hutchinson M.I."/>
            <person name="Powell A.J."/>
            <person name="Barry K."/>
            <person name="Miller A.N."/>
            <person name="Grigoriev I.V."/>
            <person name="Debuchy R."/>
            <person name="Gladieux P."/>
            <person name="Hiltunen Thoren M."/>
            <person name="Johannesson H."/>
        </authorList>
    </citation>
    <scope>NUCLEOTIDE SEQUENCE</scope>
    <source>
        <strain evidence="9">CBS 315.58</strain>
    </source>
</reference>
<keyword evidence="8" id="KW-0472">Membrane</keyword>
<proteinExistence type="inferred from homology"/>